<dbReference type="Gene3D" id="1.10.10.60">
    <property type="entry name" value="Homeodomain-like"/>
    <property type="match status" value="1"/>
</dbReference>
<evidence type="ECO:0000259" key="5">
    <source>
        <dbReference type="PROSITE" id="PS50977"/>
    </source>
</evidence>
<dbReference type="SUPFAM" id="SSF46689">
    <property type="entry name" value="Homeodomain-like"/>
    <property type="match status" value="1"/>
</dbReference>
<dbReference type="Gene3D" id="1.10.357.10">
    <property type="entry name" value="Tetracycline Repressor, domain 2"/>
    <property type="match status" value="1"/>
</dbReference>
<dbReference type="PANTHER" id="PTHR30055:SF238">
    <property type="entry name" value="MYCOFACTOCIN BIOSYNTHESIS TRANSCRIPTIONAL REGULATOR MFTR-RELATED"/>
    <property type="match status" value="1"/>
</dbReference>
<dbReference type="InterPro" id="IPR009057">
    <property type="entry name" value="Homeodomain-like_sf"/>
</dbReference>
<dbReference type="Pfam" id="PF00440">
    <property type="entry name" value="TetR_N"/>
    <property type="match status" value="1"/>
</dbReference>
<comment type="caution">
    <text evidence="6">The sequence shown here is derived from an EMBL/GenBank/DDBJ whole genome shotgun (WGS) entry which is preliminary data.</text>
</comment>
<dbReference type="InterPro" id="IPR041347">
    <property type="entry name" value="MftR_C"/>
</dbReference>
<keyword evidence="2 4" id="KW-0238">DNA-binding</keyword>
<evidence type="ECO:0000313" key="6">
    <source>
        <dbReference type="EMBL" id="GAA1938402.1"/>
    </source>
</evidence>
<proteinExistence type="predicted"/>
<evidence type="ECO:0000313" key="7">
    <source>
        <dbReference type="Proteomes" id="UP001501116"/>
    </source>
</evidence>
<keyword evidence="1" id="KW-0805">Transcription regulation</keyword>
<sequence>MQASGAAPKTPGLGRREIKKRETRAALSWATIRLAIERGFENVLVEDIASAAGVSPRTFNNYFSSKAEAISARQVDRAVVMAEVLRARPPEESLWEALTAAVLDEFDHEGHRPDKRWMTGLKLMITEPALQVEMLRAVAVAEQSLAEAIAARTGTDVRTDVYPRLVAATVSSALGAATTLWIRGDGDGPLGPIVREALESLANGLAMPGGSGTCAGARSRS</sequence>
<dbReference type="EMBL" id="BAAANN010000001">
    <property type="protein sequence ID" value="GAA1938402.1"/>
    <property type="molecule type" value="Genomic_DNA"/>
</dbReference>
<evidence type="ECO:0000256" key="1">
    <source>
        <dbReference type="ARBA" id="ARBA00023015"/>
    </source>
</evidence>
<dbReference type="Pfam" id="PF17754">
    <property type="entry name" value="TetR_C_14"/>
    <property type="match status" value="1"/>
</dbReference>
<dbReference type="Proteomes" id="UP001501116">
    <property type="component" value="Unassembled WGS sequence"/>
</dbReference>
<feature type="DNA-binding region" description="H-T-H motif" evidence="4">
    <location>
        <begin position="44"/>
        <end position="63"/>
    </location>
</feature>
<dbReference type="InterPro" id="IPR001647">
    <property type="entry name" value="HTH_TetR"/>
</dbReference>
<keyword evidence="7" id="KW-1185">Reference proteome</keyword>
<dbReference type="RefSeq" id="WP_344412235.1">
    <property type="nucleotide sequence ID" value="NZ_BAAANN010000001.1"/>
</dbReference>
<evidence type="ECO:0000256" key="4">
    <source>
        <dbReference type="PROSITE-ProRule" id="PRU00335"/>
    </source>
</evidence>
<keyword evidence="3" id="KW-0804">Transcription</keyword>
<dbReference type="InterPro" id="IPR050109">
    <property type="entry name" value="HTH-type_TetR-like_transc_reg"/>
</dbReference>
<dbReference type="PANTHER" id="PTHR30055">
    <property type="entry name" value="HTH-TYPE TRANSCRIPTIONAL REGULATOR RUTR"/>
    <property type="match status" value="1"/>
</dbReference>
<name>A0ABN2PY87_9PSEU</name>
<feature type="domain" description="HTH tetR-type" evidence="5">
    <location>
        <begin position="21"/>
        <end position="81"/>
    </location>
</feature>
<organism evidence="6 7">
    <name type="scientific">Amycolatopsis minnesotensis</name>
    <dbReference type="NCBI Taxonomy" id="337894"/>
    <lineage>
        <taxon>Bacteria</taxon>
        <taxon>Bacillati</taxon>
        <taxon>Actinomycetota</taxon>
        <taxon>Actinomycetes</taxon>
        <taxon>Pseudonocardiales</taxon>
        <taxon>Pseudonocardiaceae</taxon>
        <taxon>Amycolatopsis</taxon>
    </lineage>
</organism>
<accession>A0ABN2PY87</accession>
<evidence type="ECO:0000256" key="3">
    <source>
        <dbReference type="ARBA" id="ARBA00023163"/>
    </source>
</evidence>
<reference evidence="6 7" key="1">
    <citation type="journal article" date="2019" name="Int. J. Syst. Evol. Microbiol.">
        <title>The Global Catalogue of Microorganisms (GCM) 10K type strain sequencing project: providing services to taxonomists for standard genome sequencing and annotation.</title>
        <authorList>
            <consortium name="The Broad Institute Genomics Platform"/>
            <consortium name="The Broad Institute Genome Sequencing Center for Infectious Disease"/>
            <person name="Wu L."/>
            <person name="Ma J."/>
        </authorList>
    </citation>
    <scope>NUCLEOTIDE SEQUENCE [LARGE SCALE GENOMIC DNA]</scope>
    <source>
        <strain evidence="6 7">JCM 14545</strain>
    </source>
</reference>
<protein>
    <submittedName>
        <fullName evidence="6">TetR family transcriptional regulator</fullName>
    </submittedName>
</protein>
<evidence type="ECO:0000256" key="2">
    <source>
        <dbReference type="ARBA" id="ARBA00023125"/>
    </source>
</evidence>
<dbReference type="PROSITE" id="PS50977">
    <property type="entry name" value="HTH_TETR_2"/>
    <property type="match status" value="1"/>
</dbReference>
<gene>
    <name evidence="6" type="ORF">GCM10009754_01790</name>
</gene>